<feature type="region of interest" description="Disordered" evidence="3">
    <location>
        <begin position="138"/>
        <end position="157"/>
    </location>
</feature>
<dbReference type="GO" id="GO:0000126">
    <property type="term" value="C:transcription factor TFIIIB complex"/>
    <property type="evidence" value="ECO:0007669"/>
    <property type="project" value="TreeGrafter"/>
</dbReference>
<evidence type="ECO:0000256" key="3">
    <source>
        <dbReference type="SAM" id="MobiDB-lite"/>
    </source>
</evidence>
<dbReference type="CDD" id="cd00167">
    <property type="entry name" value="SANT"/>
    <property type="match status" value="1"/>
</dbReference>
<feature type="compositionally biased region" description="Basic and acidic residues" evidence="3">
    <location>
        <begin position="173"/>
        <end position="183"/>
    </location>
</feature>
<dbReference type="GO" id="GO:0070898">
    <property type="term" value="P:RNA polymerase III preinitiation complex assembly"/>
    <property type="evidence" value="ECO:0007669"/>
    <property type="project" value="TreeGrafter"/>
</dbReference>
<keyword evidence="2" id="KW-0175">Coiled coil</keyword>
<evidence type="ECO:0000259" key="4">
    <source>
        <dbReference type="SMART" id="SM00717"/>
    </source>
</evidence>
<evidence type="ECO:0000256" key="2">
    <source>
        <dbReference type="SAM" id="Coils"/>
    </source>
</evidence>
<evidence type="ECO:0000313" key="5">
    <source>
        <dbReference type="EMBL" id="JAT16011.1"/>
    </source>
</evidence>
<feature type="domain" description="Myb-like" evidence="4">
    <location>
        <begin position="664"/>
        <end position="712"/>
    </location>
</feature>
<feature type="region of interest" description="Disordered" evidence="3">
    <location>
        <begin position="166"/>
        <end position="209"/>
    </location>
</feature>
<gene>
    <name evidence="5" type="ORF">g.17074</name>
</gene>
<feature type="region of interest" description="Disordered" evidence="3">
    <location>
        <begin position="251"/>
        <end position="296"/>
    </location>
</feature>
<dbReference type="PANTHER" id="PTHR22929:SF0">
    <property type="entry name" value="TRANSCRIPTION FACTOR TFIIIB COMPONENT B'' HOMOLOG"/>
    <property type="match status" value="1"/>
</dbReference>
<feature type="compositionally biased region" description="Basic and acidic residues" evidence="3">
    <location>
        <begin position="497"/>
        <end position="509"/>
    </location>
</feature>
<dbReference type="GO" id="GO:0005634">
    <property type="term" value="C:nucleus"/>
    <property type="evidence" value="ECO:0007669"/>
    <property type="project" value="UniProtKB-SubCell"/>
</dbReference>
<dbReference type="SUPFAM" id="SSF46689">
    <property type="entry name" value="Homeodomain-like"/>
    <property type="match status" value="1"/>
</dbReference>
<dbReference type="Pfam" id="PF15963">
    <property type="entry name" value="Myb_DNA-bind_7"/>
    <property type="match status" value="1"/>
</dbReference>
<feature type="region of interest" description="Disordered" evidence="3">
    <location>
        <begin position="460"/>
        <end position="526"/>
    </location>
</feature>
<protein>
    <recommendedName>
        <fullName evidence="4">Myb-like domain-containing protein</fullName>
    </recommendedName>
</protein>
<evidence type="ECO:0000256" key="1">
    <source>
        <dbReference type="ARBA" id="ARBA00004123"/>
    </source>
</evidence>
<dbReference type="AlphaFoldDB" id="A0A1B6KX87"/>
<accession>A0A1B6KX87</accession>
<sequence length="1077" mass="119975">MAARKLKFKPKPIIGGGSVRKAKEKDDIPEITSTEATICEKQDLSDKNYGNTFATEKEHSENNSEVKVVKKFKTEHGPCASQTEHENSNVCSEFNMSHNHDSSIQNSESRSTPSHHLPSNITEKQHSSALTIFETEQSTLSNGHASEPKRAEAADIIEPLVVVNNSLPTKDSGTSDKSSKPDSLKGLPRFGRSRCKPVLTNPGLRKKNDVKVPTENVPVTIIHDPIPTLNISATSSNEKVSGEIDLATTKNEVNSPIENHPATPENDVNLPSDPATAKSNVDLPSESEPRPCENSALPNIRTESVIKNLKTKLTQTGTLVTEIIDSFTFIESDEPFVVDSNEDNNIVPSPPKQLKDERKIVHEENESGRESSYRVLRNASNKTGIGILKKQILSAQTELSNSENSVIVINLSKAAGASESPSKKPDKGAVMKVEVLNTNNVSHKVPLSPLKPIAKVLVPKPSPRISDIGPRRISFQGSDSEDESKRKKPQINCDIPKPSKDKKEKVLKKESKRKRSQGATYSKMGQETLEKLSKKFGKFESPDKTKLTMLDLIFYNPKKNPMTAKGGGVSNGKKKKDNEEVIGGIVEETLVEQQVDDVEAPSAPSAIPVPQLKVGPDGQIILDPKSLVIETTGMEQSRAEMEKSQVIQETGATRYNTYSKRRATRYDWSREETVQFYKALNTVGSDFAIMTKLFPKRSRHELKLKFKREEKANLHLVDKAMTAPADFDFESLEEELRQENDAIEKTKIAKKMDAIAAKKKRDLQREERSKSRYKYNIPAIKGKAFKEFNETDQGINHHISIRSKKVKRKKRKAEFVDSDLEDTCSESSLDDENLKFLKMVKETQSGRRPKLTTKLEEYEEINETLRQKLQRQSDSEEEYVPNGPDADMLFGDPIQVPDEGQWNVKITNLPNIEETVLLNETAEDVSELSGLGSFGQNESALDLSMPVRANIQKELLREGPTNCSLLNRNLISESIQIMDELTSDIQHDDSAYTTEKPIPEVILSDSNIPLPSFESMSRSPLPSFESMSRSRLPLVYPVQVSDVSVSCEGANEMRESSIVKTIGFPNFYNSEECILGD</sequence>
<comment type="subcellular location">
    <subcellularLocation>
        <location evidence="1">Nucleus</location>
    </subcellularLocation>
</comment>
<dbReference type="InterPro" id="IPR009057">
    <property type="entry name" value="Homeodomain-like_sf"/>
</dbReference>
<dbReference type="SMART" id="SM00717">
    <property type="entry name" value="SANT"/>
    <property type="match status" value="1"/>
</dbReference>
<dbReference type="GO" id="GO:0001156">
    <property type="term" value="F:TFIIIC-class transcription factor complex binding"/>
    <property type="evidence" value="ECO:0007669"/>
    <property type="project" value="TreeGrafter"/>
</dbReference>
<feature type="region of interest" description="Disordered" evidence="3">
    <location>
        <begin position="92"/>
        <end position="120"/>
    </location>
</feature>
<dbReference type="EMBL" id="GEBQ01023966">
    <property type="protein sequence ID" value="JAT16011.1"/>
    <property type="molecule type" value="Transcribed_RNA"/>
</dbReference>
<organism evidence="5">
    <name type="scientific">Graphocephala atropunctata</name>
    <dbReference type="NCBI Taxonomy" id="36148"/>
    <lineage>
        <taxon>Eukaryota</taxon>
        <taxon>Metazoa</taxon>
        <taxon>Ecdysozoa</taxon>
        <taxon>Arthropoda</taxon>
        <taxon>Hexapoda</taxon>
        <taxon>Insecta</taxon>
        <taxon>Pterygota</taxon>
        <taxon>Neoptera</taxon>
        <taxon>Paraneoptera</taxon>
        <taxon>Hemiptera</taxon>
        <taxon>Auchenorrhyncha</taxon>
        <taxon>Membracoidea</taxon>
        <taxon>Cicadellidae</taxon>
        <taxon>Cicadellinae</taxon>
        <taxon>Cicadellini</taxon>
        <taxon>Graphocephala</taxon>
    </lineage>
</organism>
<dbReference type="InterPro" id="IPR001005">
    <property type="entry name" value="SANT/Myb"/>
</dbReference>
<feature type="coiled-coil region" evidence="2">
    <location>
        <begin position="848"/>
        <end position="878"/>
    </location>
</feature>
<name>A0A1B6KX87_9HEMI</name>
<proteinExistence type="predicted"/>
<reference evidence="5" key="1">
    <citation type="submission" date="2015-11" db="EMBL/GenBank/DDBJ databases">
        <title>De novo transcriptome assembly of four potential Pierce s Disease insect vectors from Arizona vineyards.</title>
        <authorList>
            <person name="Tassone E.E."/>
        </authorList>
    </citation>
    <scope>NUCLEOTIDE SEQUENCE</scope>
</reference>
<dbReference type="PANTHER" id="PTHR22929">
    <property type="entry name" value="RNA POLYMERASE III TRANSCRIPTION INITIATION FACTOR B"/>
    <property type="match status" value="1"/>
</dbReference>
<dbReference type="InterPro" id="IPR039467">
    <property type="entry name" value="TFIIIB_B''_Myb"/>
</dbReference>